<dbReference type="PANTHER" id="PTHR43280">
    <property type="entry name" value="ARAC-FAMILY TRANSCRIPTIONAL REGULATOR"/>
    <property type="match status" value="1"/>
</dbReference>
<dbReference type="Gene3D" id="3.40.50.2300">
    <property type="match status" value="1"/>
</dbReference>
<comment type="caution">
    <text evidence="7">The sequence shown here is derived from an EMBL/GenBank/DDBJ whole genome shotgun (WGS) entry which is preliminary data.</text>
</comment>
<reference evidence="7" key="2">
    <citation type="journal article" date="2021" name="PeerJ">
        <title>Extensive microbial diversity within the chicken gut microbiome revealed by metagenomics and culture.</title>
        <authorList>
            <person name="Gilroy R."/>
            <person name="Ravi A."/>
            <person name="Getino M."/>
            <person name="Pursley I."/>
            <person name="Horton D.L."/>
            <person name="Alikhan N.F."/>
            <person name="Baker D."/>
            <person name="Gharbi K."/>
            <person name="Hall N."/>
            <person name="Watson M."/>
            <person name="Adriaenssens E.M."/>
            <person name="Foster-Nyarko E."/>
            <person name="Jarju S."/>
            <person name="Secka A."/>
            <person name="Antonio M."/>
            <person name="Oren A."/>
            <person name="Chaudhuri R.R."/>
            <person name="La Ragione R."/>
            <person name="Hildebrand F."/>
            <person name="Pallen M.J."/>
        </authorList>
    </citation>
    <scope>NUCLEOTIDE SEQUENCE</scope>
    <source>
        <strain evidence="7">11167</strain>
    </source>
</reference>
<dbReference type="InterPro" id="IPR020449">
    <property type="entry name" value="Tscrpt_reg_AraC-type_HTH"/>
</dbReference>
<dbReference type="Pfam" id="PF00072">
    <property type="entry name" value="Response_reg"/>
    <property type="match status" value="1"/>
</dbReference>
<dbReference type="Gene3D" id="1.10.10.60">
    <property type="entry name" value="Homeodomain-like"/>
    <property type="match status" value="2"/>
</dbReference>
<dbReference type="InterPro" id="IPR018062">
    <property type="entry name" value="HTH_AraC-typ_CS"/>
</dbReference>
<proteinExistence type="predicted"/>
<feature type="modified residue" description="4-aspartylphosphate" evidence="4">
    <location>
        <position position="54"/>
    </location>
</feature>
<feature type="domain" description="HTH araC/xylS-type" evidence="5">
    <location>
        <begin position="222"/>
        <end position="321"/>
    </location>
</feature>
<dbReference type="PROSITE" id="PS01124">
    <property type="entry name" value="HTH_ARAC_FAMILY_2"/>
    <property type="match status" value="1"/>
</dbReference>
<dbReference type="GO" id="GO:0043565">
    <property type="term" value="F:sequence-specific DNA binding"/>
    <property type="evidence" value="ECO:0007669"/>
    <property type="project" value="InterPro"/>
</dbReference>
<feature type="domain" description="Response regulatory" evidence="6">
    <location>
        <begin position="2"/>
        <end position="121"/>
    </location>
</feature>
<evidence type="ECO:0000313" key="8">
    <source>
        <dbReference type="Proteomes" id="UP000823633"/>
    </source>
</evidence>
<dbReference type="SUPFAM" id="SSF52172">
    <property type="entry name" value="CheY-like"/>
    <property type="match status" value="1"/>
</dbReference>
<dbReference type="PRINTS" id="PR00032">
    <property type="entry name" value="HTHARAC"/>
</dbReference>
<dbReference type="PROSITE" id="PS00041">
    <property type="entry name" value="HTH_ARAC_FAMILY_1"/>
    <property type="match status" value="1"/>
</dbReference>
<dbReference type="InterPro" id="IPR001789">
    <property type="entry name" value="Sig_transdc_resp-reg_receiver"/>
</dbReference>
<dbReference type="SMART" id="SM00342">
    <property type="entry name" value="HTH_ARAC"/>
    <property type="match status" value="1"/>
</dbReference>
<gene>
    <name evidence="7" type="ORF">IAC42_00465</name>
</gene>
<dbReference type="SMART" id="SM00448">
    <property type="entry name" value="REC"/>
    <property type="match status" value="1"/>
</dbReference>
<dbReference type="GO" id="GO:0003700">
    <property type="term" value="F:DNA-binding transcription factor activity"/>
    <property type="evidence" value="ECO:0007669"/>
    <property type="project" value="InterPro"/>
</dbReference>
<dbReference type="PROSITE" id="PS50110">
    <property type="entry name" value="RESPONSE_REGULATORY"/>
    <property type="match status" value="1"/>
</dbReference>
<dbReference type="AlphaFoldDB" id="A0A9D9E7U8"/>
<evidence type="ECO:0000256" key="3">
    <source>
        <dbReference type="ARBA" id="ARBA00023163"/>
    </source>
</evidence>
<dbReference type="InterPro" id="IPR011006">
    <property type="entry name" value="CheY-like_superfamily"/>
</dbReference>
<evidence type="ECO:0000259" key="5">
    <source>
        <dbReference type="PROSITE" id="PS01124"/>
    </source>
</evidence>
<name>A0A9D9E7U8_9SPIR</name>
<keyword evidence="2" id="KW-0238">DNA-binding</keyword>
<dbReference type="GO" id="GO:0000160">
    <property type="term" value="P:phosphorelay signal transduction system"/>
    <property type="evidence" value="ECO:0007669"/>
    <property type="project" value="InterPro"/>
</dbReference>
<evidence type="ECO:0000259" key="6">
    <source>
        <dbReference type="PROSITE" id="PS50110"/>
    </source>
</evidence>
<dbReference type="SUPFAM" id="SSF46689">
    <property type="entry name" value="Homeodomain-like"/>
    <property type="match status" value="1"/>
</dbReference>
<keyword evidence="4" id="KW-0597">Phosphoprotein</keyword>
<dbReference type="InterPro" id="IPR009057">
    <property type="entry name" value="Homeodomain-like_sf"/>
</dbReference>
<keyword evidence="1" id="KW-0805">Transcription regulation</keyword>
<evidence type="ECO:0000256" key="4">
    <source>
        <dbReference type="PROSITE-ProRule" id="PRU00169"/>
    </source>
</evidence>
<organism evidence="7 8">
    <name type="scientific">Candidatus Aphodenecus pullistercoris</name>
    <dbReference type="NCBI Taxonomy" id="2840669"/>
    <lineage>
        <taxon>Bacteria</taxon>
        <taxon>Pseudomonadati</taxon>
        <taxon>Spirochaetota</taxon>
        <taxon>Spirochaetia</taxon>
        <taxon>Spirochaetales</taxon>
        <taxon>Candidatus Aphodenecus</taxon>
    </lineage>
</organism>
<dbReference type="PANTHER" id="PTHR43280:SF2">
    <property type="entry name" value="HTH-TYPE TRANSCRIPTIONAL REGULATOR EXSA"/>
    <property type="match status" value="1"/>
</dbReference>
<evidence type="ECO:0000313" key="7">
    <source>
        <dbReference type="EMBL" id="MBO8442222.1"/>
    </source>
</evidence>
<dbReference type="InterPro" id="IPR018060">
    <property type="entry name" value="HTH_AraC"/>
</dbReference>
<dbReference type="Pfam" id="PF12833">
    <property type="entry name" value="HTH_18"/>
    <property type="match status" value="1"/>
</dbReference>
<sequence length="325" mass="37270">MKILIADDETGVKTLFKHFMEQYPSPYTEYKMVSTGEELRNTCLQEAFDIVFSDIKMPGLTGLEAIYEIKNASENDTTSYYIISGYEEFEFAQQAIRLGIKDYILKPVRYSVVEEILRKEEEKLFLGLSLEDAWAMHDKEAAMRLSQAIQDLAASYVETYKSFYSSLTGWRDMAGAKKIPIGSDYFKKWFDTECDTFDKQYKFLEEATLSGTDGSYSKELMLKIVSQIDANYRNPSLGLDMIADLLGYSTQYLSMIFSKETGTPFSLYLTKKRIENAKHLLSTTKMKIKDIASMCGYSYTSYFIKVFRKETGSSPAEWRDGPGKQ</sequence>
<reference evidence="7" key="1">
    <citation type="submission" date="2020-10" db="EMBL/GenBank/DDBJ databases">
        <authorList>
            <person name="Gilroy R."/>
        </authorList>
    </citation>
    <scope>NUCLEOTIDE SEQUENCE</scope>
    <source>
        <strain evidence="7">11167</strain>
    </source>
</reference>
<dbReference type="EMBL" id="JADIMU010000004">
    <property type="protein sequence ID" value="MBO8442222.1"/>
    <property type="molecule type" value="Genomic_DNA"/>
</dbReference>
<evidence type="ECO:0000256" key="1">
    <source>
        <dbReference type="ARBA" id="ARBA00023015"/>
    </source>
</evidence>
<dbReference type="CDD" id="cd17536">
    <property type="entry name" value="REC_YesN-like"/>
    <property type="match status" value="1"/>
</dbReference>
<protein>
    <submittedName>
        <fullName evidence="7">Helix-turn-helix domain-containing protein</fullName>
    </submittedName>
</protein>
<dbReference type="Proteomes" id="UP000823633">
    <property type="component" value="Unassembled WGS sequence"/>
</dbReference>
<keyword evidence="3" id="KW-0804">Transcription</keyword>
<accession>A0A9D9E7U8</accession>
<evidence type="ECO:0000256" key="2">
    <source>
        <dbReference type="ARBA" id="ARBA00023125"/>
    </source>
</evidence>